<dbReference type="Proteomes" id="UP000267606">
    <property type="component" value="Unassembled WGS sequence"/>
</dbReference>
<reference evidence="3" key="1">
    <citation type="submission" date="2016-06" db="UniProtKB">
        <authorList>
            <consortium name="WormBaseParasite"/>
        </authorList>
    </citation>
    <scope>IDENTIFICATION</scope>
</reference>
<keyword evidence="2" id="KW-1185">Reference proteome</keyword>
<dbReference type="STRING" id="387005.A0A183H1L9"/>
<reference evidence="1 2" key="2">
    <citation type="submission" date="2018-11" db="EMBL/GenBank/DDBJ databases">
        <authorList>
            <consortium name="Pathogen Informatics"/>
        </authorList>
    </citation>
    <scope>NUCLEOTIDE SEQUENCE [LARGE SCALE GENOMIC DNA]</scope>
</reference>
<evidence type="ECO:0000313" key="2">
    <source>
        <dbReference type="Proteomes" id="UP000267606"/>
    </source>
</evidence>
<evidence type="ECO:0000313" key="3">
    <source>
        <dbReference type="WBParaSite" id="OFLC_0000137801-mRNA-1"/>
    </source>
</evidence>
<name>A0A183H1L9_9BILA</name>
<dbReference type="EMBL" id="UZAJ01000637">
    <property type="protein sequence ID" value="VDO29329.1"/>
    <property type="molecule type" value="Genomic_DNA"/>
</dbReference>
<dbReference type="WBParaSite" id="OFLC_0000137801-mRNA-1">
    <property type="protein sequence ID" value="OFLC_0000137801-mRNA-1"/>
    <property type="gene ID" value="OFLC_0000137801"/>
</dbReference>
<protein>
    <submittedName>
        <fullName evidence="3">START domain-containing protein</fullName>
    </submittedName>
</protein>
<evidence type="ECO:0000313" key="1">
    <source>
        <dbReference type="EMBL" id="VDO29329.1"/>
    </source>
</evidence>
<dbReference type="AlphaFoldDB" id="A0A183H1L9"/>
<accession>A0A183H1L9</accession>
<gene>
    <name evidence="1" type="ORF">OFLC_LOCUS1381</name>
</gene>
<organism evidence="3">
    <name type="scientific">Onchocerca flexuosa</name>
    <dbReference type="NCBI Taxonomy" id="387005"/>
    <lineage>
        <taxon>Eukaryota</taxon>
        <taxon>Metazoa</taxon>
        <taxon>Ecdysozoa</taxon>
        <taxon>Nematoda</taxon>
        <taxon>Chromadorea</taxon>
        <taxon>Rhabditida</taxon>
        <taxon>Spirurina</taxon>
        <taxon>Spiruromorpha</taxon>
        <taxon>Filarioidea</taxon>
        <taxon>Onchocercidae</taxon>
        <taxon>Onchocerca</taxon>
    </lineage>
</organism>
<sequence length="125" mass="14172">MLISWEFRFWKHPQNHQRTSNKIVILRCVDFIKPNESCTQNAFITMASEIKNRMGPVQQVGTGPSVRIGGSQPVNEKKSGVFLALALDTIGKFACCPTLSIIKMQSVMPPVLENFIKFDQRLDYI</sequence>
<proteinExistence type="predicted"/>